<reference evidence="1" key="1">
    <citation type="submission" date="2022-08" db="EMBL/GenBank/DDBJ databases">
        <title>Genome Sequence of Fusarium decemcellulare.</title>
        <authorList>
            <person name="Buettner E."/>
        </authorList>
    </citation>
    <scope>NUCLEOTIDE SEQUENCE</scope>
    <source>
        <strain evidence="1">Babe19</strain>
    </source>
</reference>
<evidence type="ECO:0000313" key="1">
    <source>
        <dbReference type="EMBL" id="KAJ3545349.1"/>
    </source>
</evidence>
<organism evidence="1 2">
    <name type="scientific">Fusarium decemcellulare</name>
    <dbReference type="NCBI Taxonomy" id="57161"/>
    <lineage>
        <taxon>Eukaryota</taxon>
        <taxon>Fungi</taxon>
        <taxon>Dikarya</taxon>
        <taxon>Ascomycota</taxon>
        <taxon>Pezizomycotina</taxon>
        <taxon>Sordariomycetes</taxon>
        <taxon>Hypocreomycetidae</taxon>
        <taxon>Hypocreales</taxon>
        <taxon>Nectriaceae</taxon>
        <taxon>Fusarium</taxon>
        <taxon>Fusarium decemcellulare species complex</taxon>
    </lineage>
</organism>
<comment type="caution">
    <text evidence="1">The sequence shown here is derived from an EMBL/GenBank/DDBJ whole genome shotgun (WGS) entry which is preliminary data.</text>
</comment>
<accession>A0ACC1SSD1</accession>
<evidence type="ECO:0000313" key="2">
    <source>
        <dbReference type="Proteomes" id="UP001148629"/>
    </source>
</evidence>
<name>A0ACC1SSD1_9HYPO</name>
<proteinExistence type="predicted"/>
<keyword evidence="2" id="KW-1185">Reference proteome</keyword>
<sequence length="134" mass="14392">MSKPMAQIETLSMPHVDNTNASQCLRQVVLYNRQMALELSTLMAGHDNISAVDNFATEYPRAITGAVCGDVLAVSYEIKKKALFYLLVIGLAVSALVGLILGVSRASIEVGFTVFGGMTILVTAPLGVVFWMKP</sequence>
<dbReference type="EMBL" id="JANRMS010000154">
    <property type="protein sequence ID" value="KAJ3545349.1"/>
    <property type="molecule type" value="Genomic_DNA"/>
</dbReference>
<dbReference type="Proteomes" id="UP001148629">
    <property type="component" value="Unassembled WGS sequence"/>
</dbReference>
<protein>
    <submittedName>
        <fullName evidence="1">Uncharacterized protein</fullName>
    </submittedName>
</protein>
<gene>
    <name evidence="1" type="ORF">NM208_g2556</name>
</gene>